<dbReference type="InterPro" id="IPR056440">
    <property type="entry name" value="Zn-ribbon_GIR1"/>
</dbReference>
<name>A0AAQ3L232_9LILI</name>
<dbReference type="PANTHER" id="PTHR33177:SF24">
    <property type="entry name" value="FILAMENTOUS HEMAGGLUTININ TRANSPORTER"/>
    <property type="match status" value="1"/>
</dbReference>
<dbReference type="PANTHER" id="PTHR33177">
    <property type="entry name" value="PUTATIVE-RELATED"/>
    <property type="match status" value="1"/>
</dbReference>
<dbReference type="AlphaFoldDB" id="A0AAQ3L232"/>
<dbReference type="EMBL" id="CP136898">
    <property type="protein sequence ID" value="WOL18834.1"/>
    <property type="molecule type" value="Genomic_DNA"/>
</dbReference>
<feature type="region of interest" description="Disordered" evidence="1">
    <location>
        <begin position="52"/>
        <end position="103"/>
    </location>
</feature>
<proteinExistence type="predicted"/>
<dbReference type="InterPro" id="IPR055281">
    <property type="entry name" value="GIR1-2/SIED1"/>
</dbReference>
<evidence type="ECO:0000313" key="3">
    <source>
        <dbReference type="EMBL" id="WOL18834.1"/>
    </source>
</evidence>
<evidence type="ECO:0000256" key="1">
    <source>
        <dbReference type="SAM" id="MobiDB-lite"/>
    </source>
</evidence>
<organism evidence="3 4">
    <name type="scientific">Canna indica</name>
    <name type="common">Indian-shot</name>
    <dbReference type="NCBI Taxonomy" id="4628"/>
    <lineage>
        <taxon>Eukaryota</taxon>
        <taxon>Viridiplantae</taxon>
        <taxon>Streptophyta</taxon>
        <taxon>Embryophyta</taxon>
        <taxon>Tracheophyta</taxon>
        <taxon>Spermatophyta</taxon>
        <taxon>Magnoliopsida</taxon>
        <taxon>Liliopsida</taxon>
        <taxon>Zingiberales</taxon>
        <taxon>Cannaceae</taxon>
        <taxon>Canna</taxon>
    </lineage>
</organism>
<accession>A0AAQ3L232</accession>
<feature type="region of interest" description="Disordered" evidence="1">
    <location>
        <begin position="122"/>
        <end position="192"/>
    </location>
</feature>
<protein>
    <recommendedName>
        <fullName evidence="2">GIR1-like zinc ribbon domain-containing protein</fullName>
    </recommendedName>
</protein>
<feature type="compositionally biased region" description="Low complexity" evidence="1">
    <location>
        <begin position="142"/>
        <end position="169"/>
    </location>
</feature>
<keyword evidence="4" id="KW-1185">Reference proteome</keyword>
<feature type="domain" description="GIR1-like zinc ribbon" evidence="2">
    <location>
        <begin position="198"/>
        <end position="226"/>
    </location>
</feature>
<evidence type="ECO:0000259" key="2">
    <source>
        <dbReference type="Pfam" id="PF24747"/>
    </source>
</evidence>
<sequence length="252" mass="26796">MTAEVSTLLERVVEGYKDEGEGKKTELVTRDLLGGCAAAEVDLELRVPAAWESRVSPSSEKVQVQHRKLSPAPRHLHDLNLSPPSLSATSLGLKPPPPATSAAPVAYHSACTLEKVRSALERESRLVTNSRPALLPRPDVGSPSSSPPSSTSSSFAVASTTVTTTTSSSTKRRAADRQEEEEEAGATTGSDAAGGREMAVAACPECLLYVLVCKVDPRCPRCAAHVPVSELRKKKPRFDLNFSLQPGNNNDS</sequence>
<gene>
    <name evidence="3" type="ORF">Cni_G27631</name>
</gene>
<reference evidence="3 4" key="1">
    <citation type="submission" date="2023-10" db="EMBL/GenBank/DDBJ databases">
        <title>Chromosome-scale genome assembly provides insights into flower coloration mechanisms of Canna indica.</title>
        <authorList>
            <person name="Li C."/>
        </authorList>
    </citation>
    <scope>NUCLEOTIDE SEQUENCE [LARGE SCALE GENOMIC DNA]</scope>
    <source>
        <tissue evidence="3">Flower</tissue>
    </source>
</reference>
<dbReference type="Proteomes" id="UP001327560">
    <property type="component" value="Chromosome 9"/>
</dbReference>
<dbReference type="Pfam" id="PF24747">
    <property type="entry name" value="Zn-ribbon_GIR1"/>
    <property type="match status" value="1"/>
</dbReference>
<evidence type="ECO:0000313" key="4">
    <source>
        <dbReference type="Proteomes" id="UP001327560"/>
    </source>
</evidence>